<sequence length="255" mass="28913">MTHNILCVTDLDGTFVKNSIQIHPEDLQAYEKLSAYSDFAIATGRSVKEITYIAERNHLNVVCAIGYNGAVVTEKDQVVFSKTLPPTDVDNLLKYLKEESITFDALDNQERVGNFNHEDKRRLWNMPILCMDNLYENVRQRCLYKFNLRPEADKAETYVPELKARFPNLEFYQSGSTRIEVTAKGVSKGSGLELLKRHYQPVVAFGDSGNDISMFEVADISYCMSHAPEVVKEVATYVVDNFADAVTHLENLLDL</sequence>
<name>A0ABT7LQ50_9STRE</name>
<dbReference type="PROSITE" id="PS01229">
    <property type="entry name" value="COF_2"/>
    <property type="match status" value="1"/>
</dbReference>
<proteinExistence type="predicted"/>
<keyword evidence="1" id="KW-0378">Hydrolase</keyword>
<dbReference type="RefSeq" id="WP_285955402.1">
    <property type="nucleotide sequence ID" value="NZ_JASUZV010000001.1"/>
</dbReference>
<dbReference type="PANTHER" id="PTHR10000:SF8">
    <property type="entry name" value="HAD SUPERFAMILY HYDROLASE-LIKE, TYPE 3"/>
    <property type="match status" value="1"/>
</dbReference>
<gene>
    <name evidence="1" type="ORF">QRD39_01435</name>
</gene>
<keyword evidence="2" id="KW-1185">Reference proteome</keyword>
<evidence type="ECO:0000313" key="1">
    <source>
        <dbReference type="EMBL" id="MDL5042771.1"/>
    </source>
</evidence>
<dbReference type="SFLD" id="SFLDG01140">
    <property type="entry name" value="C2.B:_Phosphomannomutase_and_P"/>
    <property type="match status" value="1"/>
</dbReference>
<dbReference type="Pfam" id="PF08282">
    <property type="entry name" value="Hydrolase_3"/>
    <property type="match status" value="1"/>
</dbReference>
<dbReference type="Gene3D" id="3.40.50.1000">
    <property type="entry name" value="HAD superfamily/HAD-like"/>
    <property type="match status" value="1"/>
</dbReference>
<dbReference type="SFLD" id="SFLDS00003">
    <property type="entry name" value="Haloacid_Dehalogenase"/>
    <property type="match status" value="1"/>
</dbReference>
<dbReference type="InterPro" id="IPR023214">
    <property type="entry name" value="HAD_sf"/>
</dbReference>
<dbReference type="Gene3D" id="3.30.1240.10">
    <property type="match status" value="1"/>
</dbReference>
<accession>A0ABT7LQ50</accession>
<comment type="caution">
    <text evidence="1">The sequence shown here is derived from an EMBL/GenBank/DDBJ whole genome shotgun (WGS) entry which is preliminary data.</text>
</comment>
<dbReference type="SUPFAM" id="SSF56784">
    <property type="entry name" value="HAD-like"/>
    <property type="match status" value="1"/>
</dbReference>
<dbReference type="PANTHER" id="PTHR10000">
    <property type="entry name" value="PHOSPHOSERINE PHOSPHATASE"/>
    <property type="match status" value="1"/>
</dbReference>
<dbReference type="Proteomes" id="UP001529255">
    <property type="component" value="Unassembled WGS sequence"/>
</dbReference>
<dbReference type="InterPro" id="IPR006379">
    <property type="entry name" value="HAD-SF_hydro_IIB"/>
</dbReference>
<dbReference type="NCBIfam" id="TIGR01484">
    <property type="entry name" value="HAD-SF-IIB"/>
    <property type="match status" value="1"/>
</dbReference>
<dbReference type="InterPro" id="IPR000150">
    <property type="entry name" value="Cof"/>
</dbReference>
<dbReference type="InterPro" id="IPR036412">
    <property type="entry name" value="HAD-like_sf"/>
</dbReference>
<organism evidence="1 2">
    <name type="scientific">Streptococcus raffinosi</name>
    <dbReference type="NCBI Taxonomy" id="3053355"/>
    <lineage>
        <taxon>Bacteria</taxon>
        <taxon>Bacillati</taxon>
        <taxon>Bacillota</taxon>
        <taxon>Bacilli</taxon>
        <taxon>Lactobacillales</taxon>
        <taxon>Streptococcaceae</taxon>
        <taxon>Streptococcus</taxon>
    </lineage>
</organism>
<dbReference type="GO" id="GO:0016787">
    <property type="term" value="F:hydrolase activity"/>
    <property type="evidence" value="ECO:0007669"/>
    <property type="project" value="UniProtKB-KW"/>
</dbReference>
<dbReference type="NCBIfam" id="TIGR00099">
    <property type="entry name" value="Cof-subfamily"/>
    <property type="match status" value="1"/>
</dbReference>
<dbReference type="EMBL" id="JASUZV010000001">
    <property type="protein sequence ID" value="MDL5042771.1"/>
    <property type="molecule type" value="Genomic_DNA"/>
</dbReference>
<reference evidence="1 2" key="1">
    <citation type="submission" date="2023-06" db="EMBL/GenBank/DDBJ databases">
        <title>A potential novel species of Streptococcus isolated from human milk sample.</title>
        <authorList>
            <person name="Nguyen H.V."/>
            <person name="Trinh A.T.V."/>
            <person name="Hoang A.T.L."/>
            <person name="Bui L.N.H."/>
            <person name="Tran Q.T.L."/>
            <person name="Trinh T."/>
        </authorList>
    </citation>
    <scope>NUCLEOTIDE SEQUENCE [LARGE SCALE GENOMIC DNA]</scope>
    <source>
        <strain evidence="1 2">VTCC 12812</strain>
    </source>
</reference>
<protein>
    <submittedName>
        <fullName evidence="1">Cof-type HAD-IIB family hydrolase</fullName>
    </submittedName>
</protein>
<evidence type="ECO:0000313" key="2">
    <source>
        <dbReference type="Proteomes" id="UP001529255"/>
    </source>
</evidence>